<evidence type="ECO:0000256" key="14">
    <source>
        <dbReference type="SAM" id="SignalP"/>
    </source>
</evidence>
<dbReference type="Pfam" id="PF00512">
    <property type="entry name" value="HisKA"/>
    <property type="match status" value="1"/>
</dbReference>
<dbReference type="InterPro" id="IPR009057">
    <property type="entry name" value="Homeodomain-like_sf"/>
</dbReference>
<keyword evidence="3 12" id="KW-0597">Phosphoprotein</keyword>
<organism evidence="18 19">
    <name type="scientific">Bacteroides caccae</name>
    <dbReference type="NCBI Taxonomy" id="47678"/>
    <lineage>
        <taxon>Bacteria</taxon>
        <taxon>Pseudomonadati</taxon>
        <taxon>Bacteroidota</taxon>
        <taxon>Bacteroidia</taxon>
        <taxon>Bacteroidales</taxon>
        <taxon>Bacteroidaceae</taxon>
        <taxon>Bacteroides</taxon>
    </lineage>
</organism>
<dbReference type="EMBL" id="QSJD01000013">
    <property type="protein sequence ID" value="RHD48565.1"/>
    <property type="molecule type" value="Genomic_DNA"/>
</dbReference>
<dbReference type="Pfam" id="PF07494">
    <property type="entry name" value="Reg_prop"/>
    <property type="match status" value="2"/>
</dbReference>
<evidence type="ECO:0000256" key="4">
    <source>
        <dbReference type="ARBA" id="ARBA00022679"/>
    </source>
</evidence>
<feature type="domain" description="HTH araC/xylS-type" evidence="15">
    <location>
        <begin position="1205"/>
        <end position="1304"/>
    </location>
</feature>
<evidence type="ECO:0000259" key="15">
    <source>
        <dbReference type="PROSITE" id="PS01124"/>
    </source>
</evidence>
<dbReference type="SUPFAM" id="SSF50998">
    <property type="entry name" value="Quinoprotein alcohol dehydrogenase-like"/>
    <property type="match status" value="1"/>
</dbReference>
<evidence type="ECO:0000256" key="12">
    <source>
        <dbReference type="PROSITE-ProRule" id="PRU00169"/>
    </source>
</evidence>
<dbReference type="InterPro" id="IPR018062">
    <property type="entry name" value="HTH_AraC-typ_CS"/>
</dbReference>
<evidence type="ECO:0000256" key="13">
    <source>
        <dbReference type="SAM" id="Phobius"/>
    </source>
</evidence>
<evidence type="ECO:0000256" key="9">
    <source>
        <dbReference type="ARBA" id="ARBA00023015"/>
    </source>
</evidence>
<evidence type="ECO:0000313" key="19">
    <source>
        <dbReference type="Proteomes" id="UP000284689"/>
    </source>
</evidence>
<dbReference type="PROSITE" id="PS01124">
    <property type="entry name" value="HTH_ARAC_FAMILY_2"/>
    <property type="match status" value="1"/>
</dbReference>
<sequence>MYRLFGIFAILTLLCISSTSGHDINYQFTSISVAEGLSQSTAQSILLDKKGKLWIGTKNGLNSYTGQNLKIFKSHPNDRYSLPSNHIIHLTQDSLNDIWISTRQGMVRYDETHGNFIPFNHDIIYSSLCINGGVLFGSENRIYKYDYQKRSFKAAVCINPKGATDSDITKYRVQRIIAVSPKEVLIVTRRDGIYILNYPNMQLKRFFSCPNNILQGACLASNGYIYLSFWGQGLFCYEKTGKLIKQYTSNNSGLTNNYVLDIIEKKRYLWLATDGGGINRLELRNEKFSNLYHIAGDENSLPVNSITVLYKDSNECLWAGSVRGGVFNIKESYIRTYKDCPLGYNNGLSEKSVTSFYEEANGKLWIGTDGGGINLYDPQTGNFKHFSSTYGDKVISIAPVSEKELMISVYTKGLFLFEKNTGIYRPFVIINDSINFRQCFYGYLPRAHRVTENKIYILSKELWVYNINNKKFSPIKNDNNYQLQASVIAYCDKKISLAMNGNKVFRIINKNDSIDLLFQLDEKEVISAIDYDGINKIWVGTTTGMGYYDIKEKRYFKIRSQLFNDITALRYEPSSERIWICAQNQLFSYCIKENRFIQWNRSDGFYPNEIIFTYQQRAEKNSRYLYFGGIEGLVRINTDIPEPNEPDPEIALYSIELNGQPYTSGIDTQNIKVPWEHNALALRVYIKNKDIFQRVPFRYIIKGNVDKIIESYNPILDLSNLSTGKYRIEVACMTKDGNYTTPILLTNVHITPPWYKTGWFIILCCISLIGGGIAGIFIFNIKKEARIQKRLKEYRQYLNEKRIDFLIHINHELRTPLTLIYAPLKRLMDKSEMQGLPQHLIPQLQLLFNQAQHMREIVDMVLDWSSLEADYNKLKIQKTQLNEWVTEVIKDYMNEAKEKEICIQLQIDPNIEEVWFDKQKCQTVLSNLLMNALKFSKANSNITVSTQRLENTVRISVIDEGSGIEDSDMANLFTKFHKGNHKERGSGFGLYYAKTIMEMHGGLIRAYNNTNKGATFYLELPLLNTNKKEESAHLQQKGSPLPSSIQDTHFDCTGKTVLIVEDEKELREYLISSLTEFFKKVYAADNAVSALEICQKKQPSIIISDVMMPQMDGFELCRQIKNNIQISHIPVILLTARYDQTGITTGYKSGADAYIPKPFDLDSLKIVIGNILKNREKIHNQYISINQSTSLQTLTNSKADEDFMTKINIIIHENLSDEEFSVQQLADLMTISRSSLYNKIKIITGLGVNDYINRLRIEKAISLLTNTNLNINEISSEVGFTYPRYFSSTFKQMKGMTPKQFREENRMK</sequence>
<evidence type="ECO:0000256" key="1">
    <source>
        <dbReference type="ARBA" id="ARBA00000085"/>
    </source>
</evidence>
<dbReference type="InterPro" id="IPR036890">
    <property type="entry name" value="HATPase_C_sf"/>
</dbReference>
<dbReference type="Gene3D" id="1.10.287.130">
    <property type="match status" value="1"/>
</dbReference>
<dbReference type="InterPro" id="IPR004358">
    <property type="entry name" value="Sig_transdc_His_kin-like_C"/>
</dbReference>
<evidence type="ECO:0000256" key="2">
    <source>
        <dbReference type="ARBA" id="ARBA00012438"/>
    </source>
</evidence>
<dbReference type="InterPro" id="IPR003594">
    <property type="entry name" value="HATPase_dom"/>
</dbReference>
<feature type="chain" id="PRO_5019300915" description="histidine kinase" evidence="14">
    <location>
        <begin position="22"/>
        <end position="1308"/>
    </location>
</feature>
<dbReference type="FunFam" id="3.30.565.10:FF:000037">
    <property type="entry name" value="Hybrid sensor histidine kinase/response regulator"/>
    <property type="match status" value="1"/>
</dbReference>
<dbReference type="FunFam" id="2.130.10.10:FF:000891">
    <property type="entry name" value="Two-component system sensor histidine kinase/response regulator, hybrid (One-component system)"/>
    <property type="match status" value="1"/>
</dbReference>
<dbReference type="Pfam" id="PF00072">
    <property type="entry name" value="Response_reg"/>
    <property type="match status" value="1"/>
</dbReference>
<dbReference type="InterPro" id="IPR036097">
    <property type="entry name" value="HisK_dim/P_sf"/>
</dbReference>
<dbReference type="SUPFAM" id="SSF47384">
    <property type="entry name" value="Homodimeric domain of signal transducing histidine kinase"/>
    <property type="match status" value="1"/>
</dbReference>
<evidence type="ECO:0000256" key="3">
    <source>
        <dbReference type="ARBA" id="ARBA00022553"/>
    </source>
</evidence>
<protein>
    <recommendedName>
        <fullName evidence="2">histidine kinase</fullName>
        <ecNumber evidence="2">2.7.13.3</ecNumber>
    </recommendedName>
</protein>
<comment type="caution">
    <text evidence="18">The sequence shown here is derived from an EMBL/GenBank/DDBJ whole genome shotgun (WGS) entry which is preliminary data.</text>
</comment>
<keyword evidence="10" id="KW-0238">DNA-binding</keyword>
<dbReference type="InterPro" id="IPR003661">
    <property type="entry name" value="HisK_dim/P_dom"/>
</dbReference>
<dbReference type="GO" id="GO:0003700">
    <property type="term" value="F:DNA-binding transcription factor activity"/>
    <property type="evidence" value="ECO:0007669"/>
    <property type="project" value="InterPro"/>
</dbReference>
<feature type="transmembrane region" description="Helical" evidence="13">
    <location>
        <begin position="759"/>
        <end position="781"/>
    </location>
</feature>
<dbReference type="GO" id="GO:0005524">
    <property type="term" value="F:ATP binding"/>
    <property type="evidence" value="ECO:0007669"/>
    <property type="project" value="UniProtKB-KW"/>
</dbReference>
<dbReference type="InterPro" id="IPR018060">
    <property type="entry name" value="HTH_AraC"/>
</dbReference>
<feature type="domain" description="Response regulatory" evidence="17">
    <location>
        <begin position="1056"/>
        <end position="1172"/>
    </location>
</feature>
<dbReference type="InterPro" id="IPR011110">
    <property type="entry name" value="Reg_prop"/>
</dbReference>
<dbReference type="CDD" id="cd00082">
    <property type="entry name" value="HisKA"/>
    <property type="match status" value="1"/>
</dbReference>
<keyword evidence="9" id="KW-0805">Transcription regulation</keyword>
<dbReference type="InterPro" id="IPR013783">
    <property type="entry name" value="Ig-like_fold"/>
</dbReference>
<keyword evidence="13" id="KW-0812">Transmembrane</keyword>
<dbReference type="InterPro" id="IPR011006">
    <property type="entry name" value="CheY-like_superfamily"/>
</dbReference>
<dbReference type="PANTHER" id="PTHR43547">
    <property type="entry name" value="TWO-COMPONENT HISTIDINE KINASE"/>
    <property type="match status" value="1"/>
</dbReference>
<feature type="modified residue" description="4-aspartylphosphate" evidence="12">
    <location>
        <position position="1105"/>
    </location>
</feature>
<dbReference type="SMART" id="SM00387">
    <property type="entry name" value="HATPase_c"/>
    <property type="match status" value="1"/>
</dbReference>
<dbReference type="PRINTS" id="PR00344">
    <property type="entry name" value="BCTRLSENSOR"/>
</dbReference>
<dbReference type="GO" id="GO:0000155">
    <property type="term" value="F:phosphorelay sensor kinase activity"/>
    <property type="evidence" value="ECO:0007669"/>
    <property type="project" value="InterPro"/>
</dbReference>
<dbReference type="CDD" id="cd17574">
    <property type="entry name" value="REC_OmpR"/>
    <property type="match status" value="1"/>
</dbReference>
<dbReference type="SMART" id="SM00448">
    <property type="entry name" value="REC"/>
    <property type="match status" value="1"/>
</dbReference>
<dbReference type="InterPro" id="IPR001789">
    <property type="entry name" value="Sig_transdc_resp-reg_receiver"/>
</dbReference>
<dbReference type="InterPro" id="IPR005467">
    <property type="entry name" value="His_kinase_dom"/>
</dbReference>
<reference evidence="18 19" key="1">
    <citation type="submission" date="2018-08" db="EMBL/GenBank/DDBJ databases">
        <title>A genome reference for cultivated species of the human gut microbiota.</title>
        <authorList>
            <person name="Zou Y."/>
            <person name="Xue W."/>
            <person name="Luo G."/>
        </authorList>
    </citation>
    <scope>NUCLEOTIDE SEQUENCE [LARGE SCALE GENOMIC DNA]</scope>
    <source>
        <strain evidence="18 19">AM31-16AC</strain>
    </source>
</reference>
<evidence type="ECO:0000256" key="8">
    <source>
        <dbReference type="ARBA" id="ARBA00023012"/>
    </source>
</evidence>
<dbReference type="PROSITE" id="PS50109">
    <property type="entry name" value="HIS_KIN"/>
    <property type="match status" value="1"/>
</dbReference>
<keyword evidence="14" id="KW-0732">Signal</keyword>
<proteinExistence type="predicted"/>
<name>A0A414FK85_9BACE</name>
<feature type="domain" description="Histidine kinase" evidence="16">
    <location>
        <begin position="808"/>
        <end position="1024"/>
    </location>
</feature>
<keyword evidence="13" id="KW-0472">Membrane</keyword>
<keyword evidence="13" id="KW-1133">Transmembrane helix</keyword>
<dbReference type="SUPFAM" id="SSF52172">
    <property type="entry name" value="CheY-like"/>
    <property type="match status" value="1"/>
</dbReference>
<dbReference type="SUPFAM" id="SSF46689">
    <property type="entry name" value="Homeodomain-like"/>
    <property type="match status" value="1"/>
</dbReference>
<dbReference type="RefSeq" id="WP_122264563.1">
    <property type="nucleotide sequence ID" value="NZ_QSJD01000013.1"/>
</dbReference>
<keyword evidence="8" id="KW-0902">Two-component regulatory system</keyword>
<keyword evidence="5" id="KW-0547">Nucleotide-binding</keyword>
<dbReference type="EC" id="2.7.13.3" evidence="2"/>
<dbReference type="Gene3D" id="2.60.40.10">
    <property type="entry name" value="Immunoglobulins"/>
    <property type="match status" value="1"/>
</dbReference>
<dbReference type="GO" id="GO:0043565">
    <property type="term" value="F:sequence-specific DNA binding"/>
    <property type="evidence" value="ECO:0007669"/>
    <property type="project" value="InterPro"/>
</dbReference>
<accession>A0A414FK85</accession>
<evidence type="ECO:0000256" key="11">
    <source>
        <dbReference type="ARBA" id="ARBA00023163"/>
    </source>
</evidence>
<dbReference type="Gene3D" id="3.30.565.10">
    <property type="entry name" value="Histidine kinase-like ATPase, C-terminal domain"/>
    <property type="match status" value="1"/>
</dbReference>
<evidence type="ECO:0000256" key="10">
    <source>
        <dbReference type="ARBA" id="ARBA00023125"/>
    </source>
</evidence>
<dbReference type="Gene3D" id="3.40.50.2300">
    <property type="match status" value="1"/>
</dbReference>
<dbReference type="InterPro" id="IPR015943">
    <property type="entry name" value="WD40/YVTN_repeat-like_dom_sf"/>
</dbReference>
<keyword evidence="11" id="KW-0804">Transcription</keyword>
<dbReference type="Gene3D" id="2.130.10.10">
    <property type="entry name" value="YVTN repeat-like/Quinoprotein amine dehydrogenase"/>
    <property type="match status" value="2"/>
</dbReference>
<dbReference type="SUPFAM" id="SSF55874">
    <property type="entry name" value="ATPase domain of HSP90 chaperone/DNA topoisomerase II/histidine kinase"/>
    <property type="match status" value="1"/>
</dbReference>
<dbReference type="SMART" id="SM00388">
    <property type="entry name" value="HisKA"/>
    <property type="match status" value="1"/>
</dbReference>
<evidence type="ECO:0000313" key="18">
    <source>
        <dbReference type="EMBL" id="RHD48565.1"/>
    </source>
</evidence>
<dbReference type="InterPro" id="IPR011047">
    <property type="entry name" value="Quinoprotein_ADH-like_sf"/>
</dbReference>
<evidence type="ECO:0000256" key="5">
    <source>
        <dbReference type="ARBA" id="ARBA00022741"/>
    </source>
</evidence>
<dbReference type="Pfam" id="PF02518">
    <property type="entry name" value="HATPase_c"/>
    <property type="match status" value="1"/>
</dbReference>
<keyword evidence="6" id="KW-0418">Kinase</keyword>
<feature type="signal peptide" evidence="14">
    <location>
        <begin position="1"/>
        <end position="21"/>
    </location>
</feature>
<dbReference type="Proteomes" id="UP000284689">
    <property type="component" value="Unassembled WGS sequence"/>
</dbReference>
<evidence type="ECO:0000259" key="17">
    <source>
        <dbReference type="PROSITE" id="PS50110"/>
    </source>
</evidence>
<evidence type="ECO:0000256" key="7">
    <source>
        <dbReference type="ARBA" id="ARBA00022840"/>
    </source>
</evidence>
<keyword evidence="4" id="KW-0808">Transferase</keyword>
<dbReference type="PANTHER" id="PTHR43547:SF2">
    <property type="entry name" value="HYBRID SIGNAL TRANSDUCTION HISTIDINE KINASE C"/>
    <property type="match status" value="1"/>
</dbReference>
<evidence type="ECO:0000259" key="16">
    <source>
        <dbReference type="PROSITE" id="PS50109"/>
    </source>
</evidence>
<dbReference type="PROSITE" id="PS00041">
    <property type="entry name" value="HTH_ARAC_FAMILY_1"/>
    <property type="match status" value="1"/>
</dbReference>
<comment type="catalytic activity">
    <reaction evidence="1">
        <text>ATP + protein L-histidine = ADP + protein N-phospho-L-histidine.</text>
        <dbReference type="EC" id="2.7.13.3"/>
    </reaction>
</comment>
<dbReference type="PROSITE" id="PS50110">
    <property type="entry name" value="RESPONSE_REGULATORY"/>
    <property type="match status" value="1"/>
</dbReference>
<dbReference type="Pfam" id="PF12833">
    <property type="entry name" value="HTH_18"/>
    <property type="match status" value="1"/>
</dbReference>
<evidence type="ECO:0000256" key="6">
    <source>
        <dbReference type="ARBA" id="ARBA00022777"/>
    </source>
</evidence>
<gene>
    <name evidence="18" type="ORF">DW794_09840</name>
</gene>
<dbReference type="SMART" id="SM00342">
    <property type="entry name" value="HTH_ARAC"/>
    <property type="match status" value="1"/>
</dbReference>
<keyword evidence="7" id="KW-0067">ATP-binding</keyword>
<dbReference type="Gene3D" id="1.10.10.60">
    <property type="entry name" value="Homeodomain-like"/>
    <property type="match status" value="2"/>
</dbReference>